<feature type="compositionally biased region" description="Basic and acidic residues" evidence="1">
    <location>
        <begin position="376"/>
        <end position="386"/>
    </location>
</feature>
<proteinExistence type="predicted"/>
<feature type="compositionally biased region" description="Basic residues" evidence="1">
    <location>
        <begin position="445"/>
        <end position="457"/>
    </location>
</feature>
<accession>A0A4S8LSI6</accession>
<sequence>MSSSPTIDRPTYEVVRLLHQRFRPYFVRCGQPKQIPKSVLPQFIDQVANAVQFLNKIVKAGTTLPVPVIVLHQECVRTLLLSFTLIQASVPHWCPGWDVVDGLEHFTCTWAPADDLPPTTSQVAQPQASRPQGPSSTHPPPYSQNQIPTSQATRLLPASPTGFGLPQATKANQPSSSTPKDQALGKTLALLRDIAGTPVNTASPSTPTSSKTVSATPTLSAPPMSTPSTTISSTGTQKHASPLFLPSRQTTPTPNVASLTPLVSSSPIATQTDKSISSSPKRPLASMVHKPVAKYPVSKQIRLGTFAPFGKQRKPAPKPLSPQPLRSPTPEPSPEPSTLTGKGKKRAQSESDYEESHISEGPQTESQPVPTIQLPAREKSSPETRLRRQNPPPANATNASAAIVKTAKKPKIVEENSDEDTDGSYDDDNGTEPEPEPKPETKDKKTSKRKSKSKAKSKATDPAIRRQQQEEYKSAAHPGLAWSEDLQIPVIQNTEAFKHFKTSLIQVEPVPQTRNNESRIFRASKIKIPNKFILSTDLPGFISTEVLTKMNFSAHTNRQACCACVSSIMKTECEGRGPGEKCINCRTGSCSIHGGFLRQELQSMASSRQVLESAPLISSQLNRLLTLQENLESEALVMSLHMDHFNRELVVLRGMLKDVPRVLWQIEQANPEFEWTDEFLKKLSEIAGWKVAPTVHDAVALARKPTTDMMKRFHPLYPDVGNIGCSRPADDVAYEAAGMELQYPGDGADSMPQASTSSPRSDR</sequence>
<feature type="region of interest" description="Disordered" evidence="1">
    <location>
        <begin position="306"/>
        <end position="476"/>
    </location>
</feature>
<feature type="compositionally biased region" description="Polar residues" evidence="1">
    <location>
        <begin position="247"/>
        <end position="280"/>
    </location>
</feature>
<feature type="region of interest" description="Disordered" evidence="1">
    <location>
        <begin position="742"/>
        <end position="763"/>
    </location>
</feature>
<feature type="compositionally biased region" description="Polar residues" evidence="1">
    <location>
        <begin position="118"/>
        <end position="136"/>
    </location>
</feature>
<dbReference type="AlphaFoldDB" id="A0A4S8LSI6"/>
<feature type="compositionally biased region" description="Acidic residues" evidence="1">
    <location>
        <begin position="415"/>
        <end position="434"/>
    </location>
</feature>
<feature type="compositionally biased region" description="Basic and acidic residues" evidence="1">
    <location>
        <begin position="463"/>
        <end position="474"/>
    </location>
</feature>
<dbReference type="EMBL" id="ML179278">
    <property type="protein sequence ID" value="THU92466.1"/>
    <property type="molecule type" value="Genomic_DNA"/>
</dbReference>
<feature type="compositionally biased region" description="Polar residues" evidence="1">
    <location>
        <begin position="143"/>
        <end position="153"/>
    </location>
</feature>
<feature type="region of interest" description="Disordered" evidence="1">
    <location>
        <begin position="117"/>
        <end position="182"/>
    </location>
</feature>
<reference evidence="2 3" key="1">
    <citation type="journal article" date="2019" name="Nat. Ecol. Evol.">
        <title>Megaphylogeny resolves global patterns of mushroom evolution.</title>
        <authorList>
            <person name="Varga T."/>
            <person name="Krizsan K."/>
            <person name="Foldi C."/>
            <person name="Dima B."/>
            <person name="Sanchez-Garcia M."/>
            <person name="Sanchez-Ramirez S."/>
            <person name="Szollosi G.J."/>
            <person name="Szarkandi J.G."/>
            <person name="Papp V."/>
            <person name="Albert L."/>
            <person name="Andreopoulos W."/>
            <person name="Angelini C."/>
            <person name="Antonin V."/>
            <person name="Barry K.W."/>
            <person name="Bougher N.L."/>
            <person name="Buchanan P."/>
            <person name="Buyck B."/>
            <person name="Bense V."/>
            <person name="Catcheside P."/>
            <person name="Chovatia M."/>
            <person name="Cooper J."/>
            <person name="Damon W."/>
            <person name="Desjardin D."/>
            <person name="Finy P."/>
            <person name="Geml J."/>
            <person name="Haridas S."/>
            <person name="Hughes K."/>
            <person name="Justo A."/>
            <person name="Karasinski D."/>
            <person name="Kautmanova I."/>
            <person name="Kiss B."/>
            <person name="Kocsube S."/>
            <person name="Kotiranta H."/>
            <person name="LaButti K.M."/>
            <person name="Lechner B.E."/>
            <person name="Liimatainen K."/>
            <person name="Lipzen A."/>
            <person name="Lukacs Z."/>
            <person name="Mihaltcheva S."/>
            <person name="Morgado L.N."/>
            <person name="Niskanen T."/>
            <person name="Noordeloos M.E."/>
            <person name="Ohm R.A."/>
            <person name="Ortiz-Santana B."/>
            <person name="Ovrebo C."/>
            <person name="Racz N."/>
            <person name="Riley R."/>
            <person name="Savchenko A."/>
            <person name="Shiryaev A."/>
            <person name="Soop K."/>
            <person name="Spirin V."/>
            <person name="Szebenyi C."/>
            <person name="Tomsovsky M."/>
            <person name="Tulloss R.E."/>
            <person name="Uehling J."/>
            <person name="Grigoriev I.V."/>
            <person name="Vagvolgyi C."/>
            <person name="Papp T."/>
            <person name="Martin F.M."/>
            <person name="Miettinen O."/>
            <person name="Hibbett D.S."/>
            <person name="Nagy L.G."/>
        </authorList>
    </citation>
    <scope>NUCLEOTIDE SEQUENCE [LARGE SCALE GENOMIC DNA]</scope>
    <source>
        <strain evidence="2 3">CBS 962.96</strain>
    </source>
</reference>
<evidence type="ECO:0000256" key="1">
    <source>
        <dbReference type="SAM" id="MobiDB-lite"/>
    </source>
</evidence>
<dbReference type="Proteomes" id="UP000297245">
    <property type="component" value="Unassembled WGS sequence"/>
</dbReference>
<keyword evidence="3" id="KW-1185">Reference proteome</keyword>
<feature type="compositionally biased region" description="Low complexity" evidence="1">
    <location>
        <begin position="197"/>
        <end position="234"/>
    </location>
</feature>
<feature type="compositionally biased region" description="Basic and acidic residues" evidence="1">
    <location>
        <begin position="435"/>
        <end position="444"/>
    </location>
</feature>
<name>A0A4S8LSI6_DENBC</name>
<protein>
    <submittedName>
        <fullName evidence="2">Uncharacterized protein</fullName>
    </submittedName>
</protein>
<feature type="compositionally biased region" description="Polar residues" evidence="1">
    <location>
        <begin position="752"/>
        <end position="763"/>
    </location>
</feature>
<feature type="region of interest" description="Disordered" evidence="1">
    <location>
        <begin position="197"/>
        <end position="288"/>
    </location>
</feature>
<feature type="compositionally biased region" description="Polar residues" evidence="1">
    <location>
        <begin position="169"/>
        <end position="180"/>
    </location>
</feature>
<feature type="compositionally biased region" description="Polar residues" evidence="1">
    <location>
        <begin position="361"/>
        <end position="370"/>
    </location>
</feature>
<feature type="compositionally biased region" description="Pro residues" evidence="1">
    <location>
        <begin position="317"/>
        <end position="335"/>
    </location>
</feature>
<organism evidence="2 3">
    <name type="scientific">Dendrothele bispora (strain CBS 962.96)</name>
    <dbReference type="NCBI Taxonomy" id="1314807"/>
    <lineage>
        <taxon>Eukaryota</taxon>
        <taxon>Fungi</taxon>
        <taxon>Dikarya</taxon>
        <taxon>Basidiomycota</taxon>
        <taxon>Agaricomycotina</taxon>
        <taxon>Agaricomycetes</taxon>
        <taxon>Agaricomycetidae</taxon>
        <taxon>Agaricales</taxon>
        <taxon>Agaricales incertae sedis</taxon>
        <taxon>Dendrothele</taxon>
    </lineage>
</organism>
<gene>
    <name evidence="2" type="ORF">K435DRAFT_800448</name>
</gene>
<evidence type="ECO:0000313" key="3">
    <source>
        <dbReference type="Proteomes" id="UP000297245"/>
    </source>
</evidence>
<evidence type="ECO:0000313" key="2">
    <source>
        <dbReference type="EMBL" id="THU92466.1"/>
    </source>
</evidence>